<dbReference type="InterPro" id="IPR023940">
    <property type="entry name" value="DHDPR_bac"/>
</dbReference>
<dbReference type="InterPro" id="IPR036291">
    <property type="entry name" value="NAD(P)-bd_dom_sf"/>
</dbReference>
<keyword evidence="5 13" id="KW-0220">Diaminopimelate biosynthesis</keyword>
<keyword evidence="6 13" id="KW-0560">Oxidoreductase</keyword>
<feature type="binding site" evidence="13">
    <location>
        <begin position="104"/>
        <end position="106"/>
    </location>
    <ligand>
        <name>NAD(+)</name>
        <dbReference type="ChEBI" id="CHEBI:57540"/>
    </ligand>
</feature>
<dbReference type="PIRSF" id="PIRSF000161">
    <property type="entry name" value="DHPR"/>
    <property type="match status" value="1"/>
</dbReference>
<feature type="binding site" evidence="13">
    <location>
        <begin position="171"/>
        <end position="172"/>
    </location>
    <ligand>
        <name>(S)-2,3,4,5-tetrahydrodipicolinate</name>
        <dbReference type="ChEBI" id="CHEBI:16845"/>
    </ligand>
</feature>
<feature type="active site" description="Proton donor/acceptor" evidence="13">
    <location>
        <position position="161"/>
    </location>
</feature>
<dbReference type="GO" id="GO:0008839">
    <property type="term" value="F:4-hydroxy-tetrahydrodipicolinate reductase"/>
    <property type="evidence" value="ECO:0007669"/>
    <property type="project" value="UniProtKB-UniRule"/>
</dbReference>
<sequence length="273" mass="30238">MYTKPLKIAISGALGKMGTNLIKEICRNNYRNIFLSSAIVKKGNIFIKKDVGEIIGIGNIGTLITDSLQKEINNFDVLIDFTNPQNTIDNLNICALNKKKIVIGTTGLSETDIKKIKLLSNTIGIVLSPNYSIGINLMLKLLKIATSVVGKNSDIEIIEAHHREKIDAPSGTAIEMGKTISNVMNWDFEKQAIYTRKGVNNKRKKDEIGFSTIRAGDIIGNHKVIFASIGERIEIMHKATNRLAFSKGAIRAAIWLTLHKKIGLFNMYDVLNI</sequence>
<dbReference type="Gene3D" id="3.40.50.720">
    <property type="entry name" value="NAD(P)-binding Rossmann-like Domain"/>
    <property type="match status" value="1"/>
</dbReference>
<dbReference type="OrthoDB" id="9790352at2"/>
<dbReference type="GO" id="GO:0009089">
    <property type="term" value="P:lysine biosynthetic process via diaminopimelate"/>
    <property type="evidence" value="ECO:0007669"/>
    <property type="project" value="UniProtKB-UniRule"/>
</dbReference>
<dbReference type="SUPFAM" id="SSF51735">
    <property type="entry name" value="NAD(P)-binding Rossmann-fold domains"/>
    <property type="match status" value="1"/>
</dbReference>
<dbReference type="GO" id="GO:0050661">
    <property type="term" value="F:NADP binding"/>
    <property type="evidence" value="ECO:0007669"/>
    <property type="project" value="UniProtKB-UniRule"/>
</dbReference>
<dbReference type="InterPro" id="IPR022664">
    <property type="entry name" value="DapB_N_CS"/>
</dbReference>
<feature type="binding site" evidence="13">
    <location>
        <begin position="12"/>
        <end position="17"/>
    </location>
    <ligand>
        <name>NAD(+)</name>
        <dbReference type="ChEBI" id="CHEBI:57540"/>
    </ligand>
</feature>
<dbReference type="GO" id="GO:0005829">
    <property type="term" value="C:cytosol"/>
    <property type="evidence" value="ECO:0007669"/>
    <property type="project" value="TreeGrafter"/>
</dbReference>
<comment type="catalytic activity">
    <reaction evidence="12 13">
        <text>(S)-2,3,4,5-tetrahydrodipicolinate + NAD(+) + H2O = (2S,4S)-4-hydroxy-2,3,4,5-tetrahydrodipicolinate + NADH + H(+)</text>
        <dbReference type="Rhea" id="RHEA:35323"/>
        <dbReference type="ChEBI" id="CHEBI:15377"/>
        <dbReference type="ChEBI" id="CHEBI:15378"/>
        <dbReference type="ChEBI" id="CHEBI:16845"/>
        <dbReference type="ChEBI" id="CHEBI:57540"/>
        <dbReference type="ChEBI" id="CHEBI:57945"/>
        <dbReference type="ChEBI" id="CHEBI:67139"/>
        <dbReference type="EC" id="1.17.1.8"/>
    </reaction>
</comment>
<dbReference type="EMBL" id="CP033004">
    <property type="protein sequence ID" value="QCI23173.1"/>
    <property type="molecule type" value="Genomic_DNA"/>
</dbReference>
<evidence type="ECO:0000256" key="7">
    <source>
        <dbReference type="ARBA" id="ARBA00023027"/>
    </source>
</evidence>
<proteinExistence type="inferred from homology"/>
<dbReference type="GO" id="GO:0051287">
    <property type="term" value="F:NAD binding"/>
    <property type="evidence" value="ECO:0007669"/>
    <property type="project" value="UniProtKB-UniRule"/>
</dbReference>
<comment type="subunit">
    <text evidence="13">Homotetramer.</text>
</comment>
<comment type="caution">
    <text evidence="13">Lacks conserved residue(s) required for the propagation of feature annotation.</text>
</comment>
<feature type="binding site" evidence="13">
    <location>
        <position position="162"/>
    </location>
    <ligand>
        <name>(S)-2,3,4,5-tetrahydrodipicolinate</name>
        <dbReference type="ChEBI" id="CHEBI:16845"/>
    </ligand>
</feature>
<evidence type="ECO:0000256" key="6">
    <source>
        <dbReference type="ARBA" id="ARBA00023002"/>
    </source>
</evidence>
<organism evidence="16 17">
    <name type="scientific">Buchnera aphidicola subsp. Melaphis rhois</name>
    <dbReference type="NCBI Taxonomy" id="118103"/>
    <lineage>
        <taxon>Bacteria</taxon>
        <taxon>Pseudomonadati</taxon>
        <taxon>Pseudomonadota</taxon>
        <taxon>Gammaproteobacteria</taxon>
        <taxon>Enterobacterales</taxon>
        <taxon>Erwiniaceae</taxon>
        <taxon>Buchnera</taxon>
    </lineage>
</organism>
<feature type="domain" description="Dihydrodipicolinate reductase C-terminal" evidence="15">
    <location>
        <begin position="134"/>
        <end position="271"/>
    </location>
</feature>
<comment type="function">
    <text evidence="13">Catalyzes the conversion of 4-hydroxy-tetrahydrodipicolinate (HTPA) to tetrahydrodipicolinate.</text>
</comment>
<feature type="active site" description="Proton donor" evidence="13">
    <location>
        <position position="165"/>
    </location>
</feature>
<dbReference type="InterPro" id="IPR000846">
    <property type="entry name" value="DapB_N"/>
</dbReference>
<dbReference type="PROSITE" id="PS01298">
    <property type="entry name" value="DAPB"/>
    <property type="match status" value="1"/>
</dbReference>
<evidence type="ECO:0000256" key="9">
    <source>
        <dbReference type="ARBA" id="ARBA00037922"/>
    </source>
</evidence>
<evidence type="ECO:0000313" key="16">
    <source>
        <dbReference type="EMBL" id="QCI23173.1"/>
    </source>
</evidence>
<evidence type="ECO:0000259" key="14">
    <source>
        <dbReference type="Pfam" id="PF01113"/>
    </source>
</evidence>
<evidence type="ECO:0000313" key="17">
    <source>
        <dbReference type="Proteomes" id="UP000298566"/>
    </source>
</evidence>
<dbReference type="EC" id="1.17.1.8" evidence="10 13"/>
<name>A0A4D6Y3F7_BUCMH</name>
<dbReference type="SUPFAM" id="SSF55347">
    <property type="entry name" value="Glyceraldehyde-3-phosphate dehydrogenase-like, C-terminal domain"/>
    <property type="match status" value="1"/>
</dbReference>
<comment type="caution">
    <text evidence="13">Was originally thought to be a dihydrodipicolinate reductase (DHDPR), catalyzing the conversion of dihydrodipicolinate to tetrahydrodipicolinate. However, it was shown in E.coli that the substrate of the enzymatic reaction is not dihydrodipicolinate (DHDP) but in fact (2S,4S)-4-hydroxy-2,3,4,5-tetrahydrodipicolinic acid (HTPA), the product released by the DapA-catalyzed reaction.</text>
</comment>
<keyword evidence="3 13" id="KW-0028">Amino-acid biosynthesis</keyword>
<comment type="pathway">
    <text evidence="9 13">Amino-acid biosynthesis; L-lysine biosynthesis via DAP pathway; (S)-tetrahydrodipicolinate from L-aspartate: step 4/4.</text>
</comment>
<feature type="binding site" evidence="13">
    <location>
        <position position="42"/>
    </location>
    <ligand>
        <name>NADP(+)</name>
        <dbReference type="ChEBI" id="CHEBI:58349"/>
    </ligand>
</feature>
<dbReference type="CDD" id="cd02274">
    <property type="entry name" value="DHDPR_N"/>
    <property type="match status" value="1"/>
</dbReference>
<keyword evidence="4 13" id="KW-0521">NADP</keyword>
<dbReference type="Pfam" id="PF05173">
    <property type="entry name" value="DapB_C"/>
    <property type="match status" value="1"/>
</dbReference>
<accession>A0A4D6Y3F7</accession>
<reference evidence="16 17" key="1">
    <citation type="submission" date="2018-10" db="EMBL/GenBank/DDBJ databases">
        <title>Comparative functional genomics of the obligate endosymbiont Buchnera aphidicola.</title>
        <authorList>
            <person name="Chong R.A."/>
        </authorList>
    </citation>
    <scope>NUCLEOTIDE SEQUENCE [LARGE SCALE GENOMIC DNA]</scope>
    <source>
        <strain evidence="16 17">Mrh</strain>
    </source>
</reference>
<evidence type="ECO:0000256" key="8">
    <source>
        <dbReference type="ARBA" id="ARBA00023154"/>
    </source>
</evidence>
<keyword evidence="7 13" id="KW-0520">NAD</keyword>
<feature type="binding site" evidence="13">
    <location>
        <begin position="128"/>
        <end position="131"/>
    </location>
    <ligand>
        <name>NAD(+)</name>
        <dbReference type="ChEBI" id="CHEBI:57540"/>
    </ligand>
</feature>
<evidence type="ECO:0000256" key="11">
    <source>
        <dbReference type="ARBA" id="ARBA00049080"/>
    </source>
</evidence>
<dbReference type="HAMAP" id="MF_00102">
    <property type="entry name" value="DapB"/>
    <property type="match status" value="1"/>
</dbReference>
<evidence type="ECO:0000256" key="13">
    <source>
        <dbReference type="HAMAP-Rule" id="MF_00102"/>
    </source>
</evidence>
<keyword evidence="8 13" id="KW-0457">Lysine biosynthesis</keyword>
<evidence type="ECO:0000256" key="5">
    <source>
        <dbReference type="ARBA" id="ARBA00022915"/>
    </source>
</evidence>
<dbReference type="InterPro" id="IPR022663">
    <property type="entry name" value="DapB_C"/>
</dbReference>
<feature type="domain" description="Dihydrodipicolinate reductase N-terminal" evidence="14">
    <location>
        <begin position="7"/>
        <end position="131"/>
    </location>
</feature>
<dbReference type="UniPathway" id="UPA00034">
    <property type="reaction ID" value="UER00018"/>
</dbReference>
<dbReference type="GO" id="GO:0019877">
    <property type="term" value="P:diaminopimelate biosynthetic process"/>
    <property type="evidence" value="ECO:0007669"/>
    <property type="project" value="UniProtKB-UniRule"/>
</dbReference>
<dbReference type="RefSeq" id="WP_158336370.1">
    <property type="nucleotide sequence ID" value="NZ_CP033004.1"/>
</dbReference>
<evidence type="ECO:0000256" key="10">
    <source>
        <dbReference type="ARBA" id="ARBA00038983"/>
    </source>
</evidence>
<evidence type="ECO:0000256" key="3">
    <source>
        <dbReference type="ARBA" id="ARBA00022605"/>
    </source>
</evidence>
<keyword evidence="2 13" id="KW-0963">Cytoplasm</keyword>
<gene>
    <name evidence="13" type="primary">dapB</name>
    <name evidence="16" type="ORF">D9V73_00690</name>
</gene>
<dbReference type="Pfam" id="PF01113">
    <property type="entry name" value="DapB_N"/>
    <property type="match status" value="1"/>
</dbReference>
<dbReference type="AlphaFoldDB" id="A0A4D6Y3F7"/>
<dbReference type="FunFam" id="3.30.360.10:FF:000004">
    <property type="entry name" value="4-hydroxy-tetrahydrodipicolinate reductase"/>
    <property type="match status" value="1"/>
</dbReference>
<dbReference type="NCBIfam" id="TIGR00036">
    <property type="entry name" value="dapB"/>
    <property type="match status" value="1"/>
</dbReference>
<evidence type="ECO:0000256" key="2">
    <source>
        <dbReference type="ARBA" id="ARBA00022490"/>
    </source>
</evidence>
<dbReference type="PANTHER" id="PTHR20836:SF0">
    <property type="entry name" value="4-HYDROXY-TETRAHYDRODIPICOLINATE REDUCTASE 1, CHLOROPLASTIC-RELATED"/>
    <property type="match status" value="1"/>
</dbReference>
<dbReference type="GO" id="GO:0016726">
    <property type="term" value="F:oxidoreductase activity, acting on CH or CH2 groups, NAD or NADP as acceptor"/>
    <property type="evidence" value="ECO:0007669"/>
    <property type="project" value="UniProtKB-UniRule"/>
</dbReference>
<comment type="subcellular location">
    <subcellularLocation>
        <location evidence="13">Cytoplasm</location>
    </subcellularLocation>
</comment>
<comment type="catalytic activity">
    <reaction evidence="11 13">
        <text>(S)-2,3,4,5-tetrahydrodipicolinate + NADP(+) + H2O = (2S,4S)-4-hydroxy-2,3,4,5-tetrahydrodipicolinate + NADPH + H(+)</text>
        <dbReference type="Rhea" id="RHEA:35331"/>
        <dbReference type="ChEBI" id="CHEBI:15377"/>
        <dbReference type="ChEBI" id="CHEBI:15378"/>
        <dbReference type="ChEBI" id="CHEBI:16845"/>
        <dbReference type="ChEBI" id="CHEBI:57783"/>
        <dbReference type="ChEBI" id="CHEBI:58349"/>
        <dbReference type="ChEBI" id="CHEBI:67139"/>
        <dbReference type="EC" id="1.17.1.8"/>
    </reaction>
</comment>
<dbReference type="Gene3D" id="3.30.360.10">
    <property type="entry name" value="Dihydrodipicolinate Reductase, domain 2"/>
    <property type="match status" value="1"/>
</dbReference>
<dbReference type="Proteomes" id="UP000298566">
    <property type="component" value="Chromosome"/>
</dbReference>
<evidence type="ECO:0000256" key="4">
    <source>
        <dbReference type="ARBA" id="ARBA00022857"/>
    </source>
</evidence>
<protein>
    <recommendedName>
        <fullName evidence="10 13">4-hydroxy-tetrahydrodipicolinate reductase</fullName>
        <shortName evidence="13">HTPA reductase</shortName>
        <ecNumber evidence="10 13">1.17.1.8</ecNumber>
    </recommendedName>
</protein>
<comment type="similarity">
    <text evidence="1 13">Belongs to the DapB family.</text>
</comment>
<evidence type="ECO:0000256" key="12">
    <source>
        <dbReference type="ARBA" id="ARBA00049396"/>
    </source>
</evidence>
<evidence type="ECO:0000259" key="15">
    <source>
        <dbReference type="Pfam" id="PF05173"/>
    </source>
</evidence>
<evidence type="ECO:0000256" key="1">
    <source>
        <dbReference type="ARBA" id="ARBA00006642"/>
    </source>
</evidence>
<dbReference type="PANTHER" id="PTHR20836">
    <property type="entry name" value="DIHYDRODIPICOLINATE REDUCTASE"/>
    <property type="match status" value="1"/>
</dbReference>